<proteinExistence type="predicted"/>
<dbReference type="KEGG" id="kcm:ABWK59_28895"/>
<accession>A0AAU8K3L5</accession>
<organism evidence="2">
    <name type="scientific">Kitasatospora camelliae</name>
    <dbReference type="NCBI Taxonomy" id="3156397"/>
    <lineage>
        <taxon>Bacteria</taxon>
        <taxon>Bacillati</taxon>
        <taxon>Actinomycetota</taxon>
        <taxon>Actinomycetes</taxon>
        <taxon>Kitasatosporales</taxon>
        <taxon>Streptomycetaceae</taxon>
        <taxon>Kitasatospora</taxon>
    </lineage>
</organism>
<sequence length="286" mass="29335">MANSDHDLNPSRPDGEDGDPWNVVLDEDFVRAASVKEPAHPGMPKPPVKRVWPRNAGLALGAAALTFLAVRFLGPADEPTTTAGPVAVSAASTATASGTTAPSGSAVPSGSAASGAVRPMIPLAEVFPAEVKGADGAVYTKVGAAVLKSCTEPDSVGPTLIAMINKSHGCLGHQVALYKDARNNQFNLSVFTMKDPVDTATLVMRLSEAFDDYQVGAQAPPPGSGLPTLAADSGMVQGFSGVGRSMVVGLGQWSDGRVADYQQLVGRLTPLLDGVTEKAVAYETAP</sequence>
<name>A0AAU8K3L5_9ACTN</name>
<protein>
    <submittedName>
        <fullName evidence="2">Uncharacterized protein</fullName>
    </submittedName>
</protein>
<reference evidence="2" key="1">
    <citation type="submission" date="2024-06" db="EMBL/GenBank/DDBJ databases">
        <title>The genome sequences of Kitasatospora sp. strain HUAS MG31.</title>
        <authorList>
            <person name="Mo P."/>
        </authorList>
    </citation>
    <scope>NUCLEOTIDE SEQUENCE</scope>
    <source>
        <strain evidence="2">HUAS MG31</strain>
    </source>
</reference>
<evidence type="ECO:0000313" key="2">
    <source>
        <dbReference type="EMBL" id="XCM82642.1"/>
    </source>
</evidence>
<feature type="region of interest" description="Disordered" evidence="1">
    <location>
        <begin position="1"/>
        <end position="22"/>
    </location>
</feature>
<feature type="compositionally biased region" description="Basic and acidic residues" evidence="1">
    <location>
        <begin position="1"/>
        <end position="15"/>
    </location>
</feature>
<dbReference type="EMBL" id="CP159872">
    <property type="protein sequence ID" value="XCM82642.1"/>
    <property type="molecule type" value="Genomic_DNA"/>
</dbReference>
<dbReference type="AlphaFoldDB" id="A0AAU8K3L5"/>
<dbReference type="RefSeq" id="WP_354643573.1">
    <property type="nucleotide sequence ID" value="NZ_CP159872.1"/>
</dbReference>
<evidence type="ECO:0000256" key="1">
    <source>
        <dbReference type="SAM" id="MobiDB-lite"/>
    </source>
</evidence>
<gene>
    <name evidence="2" type="ORF">ABWK59_28895</name>
</gene>